<dbReference type="GO" id="GO:0006357">
    <property type="term" value="P:regulation of transcription by RNA polymerase II"/>
    <property type="evidence" value="ECO:0007669"/>
    <property type="project" value="TreeGrafter"/>
</dbReference>
<name>A0A0L0VX08_9BASI</name>
<feature type="region of interest" description="Disordered" evidence="1">
    <location>
        <begin position="840"/>
        <end position="869"/>
    </location>
</feature>
<feature type="compositionally biased region" description="Polar residues" evidence="1">
    <location>
        <begin position="840"/>
        <end position="859"/>
    </location>
</feature>
<dbReference type="GO" id="GO:0005634">
    <property type="term" value="C:nucleus"/>
    <property type="evidence" value="ECO:0007669"/>
    <property type="project" value="TreeGrafter"/>
</dbReference>
<dbReference type="Proteomes" id="UP000054564">
    <property type="component" value="Unassembled WGS sequence"/>
</dbReference>
<dbReference type="GO" id="GO:0046983">
    <property type="term" value="F:protein dimerization activity"/>
    <property type="evidence" value="ECO:0007669"/>
    <property type="project" value="InterPro"/>
</dbReference>
<protein>
    <recommendedName>
        <fullName evidence="2">HAT C-terminal dimerisation domain-containing protein</fullName>
    </recommendedName>
</protein>
<proteinExistence type="predicted"/>
<comment type="caution">
    <text evidence="3">The sequence shown here is derived from an EMBL/GenBank/DDBJ whole genome shotgun (WGS) entry which is preliminary data.</text>
</comment>
<keyword evidence="4" id="KW-1185">Reference proteome</keyword>
<organism evidence="3 4">
    <name type="scientific">Puccinia striiformis f. sp. tritici PST-78</name>
    <dbReference type="NCBI Taxonomy" id="1165861"/>
    <lineage>
        <taxon>Eukaryota</taxon>
        <taxon>Fungi</taxon>
        <taxon>Dikarya</taxon>
        <taxon>Basidiomycota</taxon>
        <taxon>Pucciniomycotina</taxon>
        <taxon>Pucciniomycetes</taxon>
        <taxon>Pucciniales</taxon>
        <taxon>Pucciniaceae</taxon>
        <taxon>Puccinia</taxon>
    </lineage>
</organism>
<dbReference type="InterPro" id="IPR052717">
    <property type="entry name" value="Vacuolar_transposase_reg"/>
</dbReference>
<dbReference type="AlphaFoldDB" id="A0A0L0VX08"/>
<feature type="domain" description="HAT C-terminal dimerisation" evidence="2">
    <location>
        <begin position="687"/>
        <end position="751"/>
    </location>
</feature>
<feature type="compositionally biased region" description="Polar residues" evidence="1">
    <location>
        <begin position="14"/>
        <end position="32"/>
    </location>
</feature>
<dbReference type="EMBL" id="AJIL01000017">
    <property type="protein sequence ID" value="KNF03535.1"/>
    <property type="molecule type" value="Genomic_DNA"/>
</dbReference>
<feature type="region of interest" description="Disordered" evidence="1">
    <location>
        <begin position="373"/>
        <end position="394"/>
    </location>
</feature>
<gene>
    <name evidence="3" type="ORF">PSTG_03470</name>
</gene>
<feature type="region of interest" description="Disordered" evidence="1">
    <location>
        <begin position="1"/>
        <end position="60"/>
    </location>
</feature>
<feature type="compositionally biased region" description="Basic residues" evidence="1">
    <location>
        <begin position="1"/>
        <end position="11"/>
    </location>
</feature>
<dbReference type="InterPro" id="IPR012337">
    <property type="entry name" value="RNaseH-like_sf"/>
</dbReference>
<dbReference type="PANTHER" id="PTHR46169:SF15">
    <property type="entry name" value="INNER CENTROMERE PROTEIN A-LIKE ISOFORM X1-RELATED"/>
    <property type="match status" value="1"/>
</dbReference>
<feature type="compositionally biased region" description="Basic and acidic residues" evidence="1">
    <location>
        <begin position="376"/>
        <end position="389"/>
    </location>
</feature>
<evidence type="ECO:0000313" key="3">
    <source>
        <dbReference type="EMBL" id="KNF03535.1"/>
    </source>
</evidence>
<dbReference type="Pfam" id="PF05699">
    <property type="entry name" value="Dimer_Tnp_hAT"/>
    <property type="match status" value="1"/>
</dbReference>
<dbReference type="InterPro" id="IPR008906">
    <property type="entry name" value="HATC_C_dom"/>
</dbReference>
<dbReference type="SUPFAM" id="SSF53098">
    <property type="entry name" value="Ribonuclease H-like"/>
    <property type="match status" value="1"/>
</dbReference>
<reference evidence="4" key="1">
    <citation type="submission" date="2014-03" db="EMBL/GenBank/DDBJ databases">
        <title>The Genome Sequence of Puccinia striiformis f. sp. tritici PST-78.</title>
        <authorList>
            <consortium name="The Broad Institute Genome Sequencing Platform"/>
            <person name="Cuomo C."/>
            <person name="Hulbert S."/>
            <person name="Chen X."/>
            <person name="Walker B."/>
            <person name="Young S.K."/>
            <person name="Zeng Q."/>
            <person name="Gargeya S."/>
            <person name="Fitzgerald M."/>
            <person name="Haas B."/>
            <person name="Abouelleil A."/>
            <person name="Alvarado L."/>
            <person name="Arachchi H.M."/>
            <person name="Berlin A.M."/>
            <person name="Chapman S.B."/>
            <person name="Goldberg J."/>
            <person name="Griggs A."/>
            <person name="Gujja S."/>
            <person name="Hansen M."/>
            <person name="Howarth C."/>
            <person name="Imamovic A."/>
            <person name="Larimer J."/>
            <person name="McCowan C."/>
            <person name="Montmayeur A."/>
            <person name="Murphy C."/>
            <person name="Neiman D."/>
            <person name="Pearson M."/>
            <person name="Priest M."/>
            <person name="Roberts A."/>
            <person name="Saif S."/>
            <person name="Shea T."/>
            <person name="Sisk P."/>
            <person name="Sykes S."/>
            <person name="Wortman J."/>
            <person name="Nusbaum C."/>
            <person name="Birren B."/>
        </authorList>
    </citation>
    <scope>NUCLEOTIDE SEQUENCE [LARGE SCALE GENOMIC DNA]</scope>
    <source>
        <strain evidence="4">race PST-78</strain>
    </source>
</reference>
<accession>A0A0L0VX08</accession>
<evidence type="ECO:0000313" key="4">
    <source>
        <dbReference type="Proteomes" id="UP000054564"/>
    </source>
</evidence>
<evidence type="ECO:0000259" key="2">
    <source>
        <dbReference type="Pfam" id="PF05699"/>
    </source>
</evidence>
<sequence length="881" mass="98290">MAPSRKRKKKNPTPLKSSAISSPTNPSNQNDSEPGDEDDGDQHSPHELTTPTQAPLTDEESLQRARTNYANVISASYKMYLRPKLSSQLDKLGRRMIAYPCKLCGQSINRPTSDSSCGNLNKHVAGCLRKQKESKKTHSLANLGIKGTGDIDAKEVSQLCAVWCAEAARPFSALVDKSHQALLHPTILKHLPSQRAVSRDIHMLYSAIQQKYKAVLMSHTGALYLGVDAWQSPNGFDILGIVIYQLEELASGKSKLEAMPLDFVRLSQCHTGAYLADSVRLVVEKFGIQQKICGIVSDNASNNEVMVRELKKQKWPRFKGEGQWVRCFAHVLNLIVQGILCPFGTNKKNTTATTNQDGSSGSDSGTDYAAKQIRPFNRDQDTSSGKEESSLSEIETAGHLEDSDLLNLDDIKNASDEDETDRYTSNGCKESLAKFRVIAKKLRYSPNSKAEFIDVCRDKGCSTPHTVERDVFTRWNSTYTQLTSIVRCKDAILEWQRHKQHGVVRRYYLDQSDFDLAQDLAAVLNLFYEITQQLSISGSPRLSNTVVFIDQITEHLLSAISSPTYPPALRNACRLGLKITNKYYSLTDNSPLYRITIILHPSFWDEYFKLANWEPEWITEAIRLAREMWVSFYKPKPVESTPSSSSSNNRPKTSMLAGLGSAAAARGGILSSDPLDIWLAGGLILDGDEPVNPLKWWSQQKRAGNNHGGLVQMALDVLSCPATLVDVERAFSFGRDYVSWKRHRLSSESLSRGMTVAFYSKNGLIKDGLLDKWKADIQAGRKVNAKDKGKNKAALQATIPLCWNPIPSSNSRKRKNNSIEDLANSALPLELLLDNQISRSNNEKQTSPQNPDTTLSQSNKRSRLRLLERITSPFKDHSRII</sequence>
<dbReference type="PANTHER" id="PTHR46169">
    <property type="entry name" value="DNA REPLICATION-RELATED ELEMENT FACTOR, ISOFORM A"/>
    <property type="match status" value="1"/>
</dbReference>
<evidence type="ECO:0000256" key="1">
    <source>
        <dbReference type="SAM" id="MobiDB-lite"/>
    </source>
</evidence>